<dbReference type="Gene3D" id="3.80.10.10">
    <property type="entry name" value="Ribonuclease Inhibitor"/>
    <property type="match status" value="1"/>
</dbReference>
<protein>
    <submittedName>
        <fullName evidence="2">Uncharacterized protein</fullName>
    </submittedName>
</protein>
<keyword evidence="1" id="KW-0472">Membrane</keyword>
<dbReference type="Proteomes" id="UP000018838">
    <property type="component" value="Chromosome"/>
</dbReference>
<evidence type="ECO:0000256" key="1">
    <source>
        <dbReference type="SAM" id="Phobius"/>
    </source>
</evidence>
<reference evidence="2 3" key="1">
    <citation type="journal article" date="2013" name="Int. J. Med. Microbiol.">
        <title>Legionella oakridgensis ATCC 33761 genome sequence and phenotypic characterization reveals its replication capacity in amoebae.</title>
        <authorList>
            <person name="Brzuszkiewicz E."/>
            <person name="Schulz T."/>
            <person name="Rydzewski K."/>
            <person name="Daniel R."/>
            <person name="Gillmaier N."/>
            <person name="Dittmann C."/>
            <person name="Holland G."/>
            <person name="Schunder E."/>
            <person name="Lautner M."/>
            <person name="Eisenreich W."/>
            <person name="Luck C."/>
            <person name="Heuner K."/>
        </authorList>
    </citation>
    <scope>NUCLEOTIDE SEQUENCE [LARGE SCALE GENOMIC DNA]</scope>
    <source>
        <strain>OR-10</strain>
        <strain evidence="3">ATCC 33761</strain>
    </source>
</reference>
<accession>W0B790</accession>
<proteinExistence type="predicted"/>
<feature type="transmembrane region" description="Helical" evidence="1">
    <location>
        <begin position="164"/>
        <end position="181"/>
    </location>
</feature>
<keyword evidence="1" id="KW-0812">Transmembrane</keyword>
<dbReference type="STRING" id="1268635.Loa_00840"/>
<keyword evidence="3" id="KW-1185">Reference proteome</keyword>
<dbReference type="AlphaFoldDB" id="W0B790"/>
<name>W0B790_9GAMM</name>
<dbReference type="KEGG" id="lok:Loa_00840"/>
<dbReference type="SUPFAM" id="SSF52047">
    <property type="entry name" value="RNI-like"/>
    <property type="match status" value="1"/>
</dbReference>
<evidence type="ECO:0000313" key="3">
    <source>
        <dbReference type="Proteomes" id="UP000018838"/>
    </source>
</evidence>
<keyword evidence="1" id="KW-1133">Transmembrane helix</keyword>
<gene>
    <name evidence="2" type="ORF">Loa_00840</name>
</gene>
<dbReference type="HOGENOM" id="CLU_1388718_0_0_6"/>
<sequence length="196" mass="22210">MSSFKKIKLDDNFISNEGALLLLHTLLEHSTITEINLSKNDIGYQTSLFMQQQIREFTSITMDITENQQPDDITAAKQITRAEAEISHQKAFLGALADEFQPGDLLYGLSHGLPSDKGRNPVEEALKIVLAQQAHHQLLLINPFSDWVINKNNLHGASKKNLSFLKIFFVLFLHHFILRMVNPFLKDGPNIRSFAN</sequence>
<organism evidence="2 3">
    <name type="scientific">Legionella oakridgensis ATCC 33761 = DSM 21215</name>
    <dbReference type="NCBI Taxonomy" id="1268635"/>
    <lineage>
        <taxon>Bacteria</taxon>
        <taxon>Pseudomonadati</taxon>
        <taxon>Pseudomonadota</taxon>
        <taxon>Gammaproteobacteria</taxon>
        <taxon>Legionellales</taxon>
        <taxon>Legionellaceae</taxon>
        <taxon>Legionella</taxon>
    </lineage>
</organism>
<dbReference type="PATRIC" id="fig|1268635.3.peg.845"/>
<dbReference type="EMBL" id="CP004006">
    <property type="protein sequence ID" value="AHE66408.1"/>
    <property type="molecule type" value="Genomic_DNA"/>
</dbReference>
<evidence type="ECO:0000313" key="2">
    <source>
        <dbReference type="EMBL" id="AHE66408.1"/>
    </source>
</evidence>
<dbReference type="InterPro" id="IPR032675">
    <property type="entry name" value="LRR_dom_sf"/>
</dbReference>